<dbReference type="OMA" id="TNMIQML"/>
<evidence type="ECO:0000313" key="13">
    <source>
        <dbReference type="EnsemblMetazoa" id="XP_011674828"/>
    </source>
</evidence>
<dbReference type="EnsemblMetazoa" id="XM_030984471">
    <property type="protein sequence ID" value="XP_030840331"/>
    <property type="gene ID" value="LOC115923545"/>
</dbReference>
<evidence type="ECO:0000256" key="6">
    <source>
        <dbReference type="ARBA" id="ARBA00022989"/>
    </source>
</evidence>
<dbReference type="AlphaFoldDB" id="A0A7M7HK76"/>
<dbReference type="GeneID" id="580204"/>
<comment type="pathway">
    <text evidence="9">Phospholipid metabolism.</text>
</comment>
<dbReference type="FunCoup" id="A0A7M7HK76">
    <property type="interactions" value="1005"/>
</dbReference>
<evidence type="ECO:0000256" key="9">
    <source>
        <dbReference type="ARBA" id="ARBA00025707"/>
    </source>
</evidence>
<feature type="transmembrane region" description="Helical" evidence="12">
    <location>
        <begin position="426"/>
        <end position="446"/>
    </location>
</feature>
<dbReference type="RefSeq" id="XP_011674828.1">
    <property type="nucleotide sequence ID" value="XM_011676526.2"/>
</dbReference>
<evidence type="ECO:0000256" key="2">
    <source>
        <dbReference type="ARBA" id="ARBA00005074"/>
    </source>
</evidence>
<dbReference type="GeneID" id="115923545"/>
<keyword evidence="4" id="KW-0808">Transferase</keyword>
<feature type="region of interest" description="Disordered" evidence="11">
    <location>
        <begin position="454"/>
        <end position="475"/>
    </location>
</feature>
<evidence type="ECO:0000256" key="3">
    <source>
        <dbReference type="ARBA" id="ARBA00010323"/>
    </source>
</evidence>
<reference evidence="14" key="1">
    <citation type="submission" date="2015-02" db="EMBL/GenBank/DDBJ databases">
        <title>Genome sequencing for Strongylocentrotus purpuratus.</title>
        <authorList>
            <person name="Murali S."/>
            <person name="Liu Y."/>
            <person name="Vee V."/>
            <person name="English A."/>
            <person name="Wang M."/>
            <person name="Skinner E."/>
            <person name="Han Y."/>
            <person name="Muzny D.M."/>
            <person name="Worley K.C."/>
            <person name="Gibbs R.A."/>
        </authorList>
    </citation>
    <scope>NUCLEOTIDE SEQUENCE</scope>
</reference>
<keyword evidence="5 12" id="KW-0812">Transmembrane</keyword>
<dbReference type="Proteomes" id="UP000007110">
    <property type="component" value="Unassembled WGS sequence"/>
</dbReference>
<evidence type="ECO:0000256" key="12">
    <source>
        <dbReference type="SAM" id="Phobius"/>
    </source>
</evidence>
<keyword evidence="6 12" id="KW-1133">Transmembrane helix</keyword>
<feature type="transmembrane region" description="Helical" evidence="12">
    <location>
        <begin position="76"/>
        <end position="96"/>
    </location>
</feature>
<evidence type="ECO:0000256" key="10">
    <source>
        <dbReference type="ARBA" id="ARBA00093678"/>
    </source>
</evidence>
<dbReference type="KEGG" id="spu:580204"/>
<dbReference type="InterPro" id="IPR004299">
    <property type="entry name" value="MBOAT_fam"/>
</dbReference>
<reference evidence="13" key="2">
    <citation type="submission" date="2021-01" db="UniProtKB">
        <authorList>
            <consortium name="EnsemblMetazoa"/>
        </authorList>
    </citation>
    <scope>IDENTIFICATION</scope>
</reference>
<comment type="similarity">
    <text evidence="3">Belongs to the membrane-bound acyltransferase family.</text>
</comment>
<dbReference type="GO" id="GO:0030258">
    <property type="term" value="P:lipid modification"/>
    <property type="evidence" value="ECO:0000318"/>
    <property type="project" value="GO_Central"/>
</dbReference>
<comment type="subcellular location">
    <subcellularLocation>
        <location evidence="1">Membrane</location>
        <topology evidence="1">Multi-pass membrane protein</topology>
    </subcellularLocation>
</comment>
<evidence type="ECO:0000256" key="11">
    <source>
        <dbReference type="SAM" id="MobiDB-lite"/>
    </source>
</evidence>
<dbReference type="PANTHER" id="PTHR13906">
    <property type="entry name" value="PORCUPINE"/>
    <property type="match status" value="1"/>
</dbReference>
<accession>A0A7M7HK76</accession>
<dbReference type="RefSeq" id="XP_030840331.1">
    <property type="nucleotide sequence ID" value="XM_030984471.1"/>
</dbReference>
<evidence type="ECO:0000256" key="7">
    <source>
        <dbReference type="ARBA" id="ARBA00023136"/>
    </source>
</evidence>
<dbReference type="KEGG" id="spu:115923545"/>
<comment type="pathway">
    <text evidence="2">Lipid metabolism; phospholipid metabolism.</text>
</comment>
<evidence type="ECO:0000256" key="4">
    <source>
        <dbReference type="ARBA" id="ARBA00022679"/>
    </source>
</evidence>
<feature type="compositionally biased region" description="Polar residues" evidence="11">
    <location>
        <begin position="466"/>
        <end position="475"/>
    </location>
</feature>
<dbReference type="GO" id="GO:0071617">
    <property type="term" value="F:lysophospholipid acyltransferase activity"/>
    <property type="evidence" value="ECO:0000318"/>
    <property type="project" value="GO_Central"/>
</dbReference>
<keyword evidence="7 12" id="KW-0472">Membrane</keyword>
<evidence type="ECO:0000256" key="8">
    <source>
        <dbReference type="ARBA" id="ARBA00023315"/>
    </source>
</evidence>
<evidence type="ECO:0000256" key="5">
    <source>
        <dbReference type="ARBA" id="ARBA00022692"/>
    </source>
</evidence>
<dbReference type="EnsemblMetazoa" id="XM_011676526">
    <property type="protein sequence ID" value="XP_011674828"/>
    <property type="gene ID" value="LOC580204"/>
</dbReference>
<dbReference type="InterPro" id="IPR049941">
    <property type="entry name" value="LPLAT_7/PORCN-like"/>
</dbReference>
<protein>
    <recommendedName>
        <fullName evidence="10">Lysophospholipid acyltransferase 7</fullName>
    </recommendedName>
</protein>
<organism evidence="13 14">
    <name type="scientific">Strongylocentrotus purpuratus</name>
    <name type="common">Purple sea urchin</name>
    <dbReference type="NCBI Taxonomy" id="7668"/>
    <lineage>
        <taxon>Eukaryota</taxon>
        <taxon>Metazoa</taxon>
        <taxon>Echinodermata</taxon>
        <taxon>Eleutherozoa</taxon>
        <taxon>Echinozoa</taxon>
        <taxon>Echinoidea</taxon>
        <taxon>Euechinoidea</taxon>
        <taxon>Echinacea</taxon>
        <taxon>Camarodonta</taxon>
        <taxon>Echinidea</taxon>
        <taxon>Strongylocentrotidae</taxon>
        <taxon>Strongylocentrotus</taxon>
    </lineage>
</organism>
<evidence type="ECO:0000313" key="14">
    <source>
        <dbReference type="Proteomes" id="UP000007110"/>
    </source>
</evidence>
<keyword evidence="8" id="KW-0012">Acyltransferase</keyword>
<keyword evidence="14" id="KW-1185">Reference proteome</keyword>
<dbReference type="GO" id="GO:0044233">
    <property type="term" value="C:mitochondria-associated endoplasmic reticulum membrane contact site"/>
    <property type="evidence" value="ECO:0000318"/>
    <property type="project" value="GO_Central"/>
</dbReference>
<dbReference type="OrthoDB" id="7663182at2759"/>
<dbReference type="PANTHER" id="PTHR13906:SF16">
    <property type="entry name" value="LYSOPHOSPHOLIPID ACYLTRANSFERASE 7"/>
    <property type="match status" value="1"/>
</dbReference>
<dbReference type="GO" id="GO:0016020">
    <property type="term" value="C:membrane"/>
    <property type="evidence" value="ECO:0000318"/>
    <property type="project" value="GO_Central"/>
</dbReference>
<dbReference type="GO" id="GO:0006661">
    <property type="term" value="P:phosphatidylinositol biosynthetic process"/>
    <property type="evidence" value="ECO:0000318"/>
    <property type="project" value="GO_Central"/>
</dbReference>
<feature type="transmembrane region" description="Helical" evidence="12">
    <location>
        <begin position="6"/>
        <end position="22"/>
    </location>
</feature>
<evidence type="ECO:0000256" key="1">
    <source>
        <dbReference type="ARBA" id="ARBA00004141"/>
    </source>
</evidence>
<sequence>MSADELIYLLMLLISIALGHLVKHTNGVKNKQNICTAVGTCLVLILCRGQSYHSIFATVVNALIIKAVGPRKCHKWSFIFSFTYLAFFRAAGYFGLEKPTSFSNVVQLLLTLKLIGVAFEIQDSFMIKQAASSKEQEEGKAGKTKRFVPVIEEPSVEELFHYCFCFVGLLTGPYYKYKTYYDMLHHPNSASLPSIGPILDRIKVLLPVGLIFLVSSHFYTVEYMKEDAFYENSYWYRTFYMVPIFVVFRTRMYSAWLLSECVCMSATLGAYPKILKTRCGQGPTIDPKEVSEQDLARSDYDYETIHNISAYMCDSTTTFRDGMRWWNMSVQWWLKNFIYVRCPLRAWSTSATMLVSAFWHGIHPGYYLSFLTVPLVLWAEDLLIKAFRSEQNKITFDWINWFLRMRAFDYLACGFLLLSWEAVTGYWASTYFIVHVVTFIGIAIGLQNLPKSRRKAEDSGRAGVEGSSSTNSERN</sequence>
<dbReference type="InParanoid" id="A0A7M7HK76"/>
<dbReference type="Pfam" id="PF03062">
    <property type="entry name" value="MBOAT"/>
    <property type="match status" value="1"/>
</dbReference>
<name>A0A7M7HK76_STRPU</name>
<proteinExistence type="inferred from homology"/>